<dbReference type="PANTHER" id="PTHR43252">
    <property type="entry name" value="TRANSCRIPTIONAL REGULATOR YQJI"/>
    <property type="match status" value="1"/>
</dbReference>
<dbReference type="SUPFAM" id="SSF46785">
    <property type="entry name" value="Winged helix' DNA-binding domain"/>
    <property type="match status" value="2"/>
</dbReference>
<dbReference type="AlphaFoldDB" id="A0A1S2MD76"/>
<organism evidence="2 4">
    <name type="scientific">Anaerobacillus isosaccharinicus</name>
    <dbReference type="NCBI Taxonomy" id="1532552"/>
    <lineage>
        <taxon>Bacteria</taxon>
        <taxon>Bacillati</taxon>
        <taxon>Bacillota</taxon>
        <taxon>Bacilli</taxon>
        <taxon>Bacillales</taxon>
        <taxon>Bacillaceae</taxon>
        <taxon>Anaerobacillus</taxon>
    </lineage>
</organism>
<dbReference type="Pfam" id="PF03551">
    <property type="entry name" value="PadR"/>
    <property type="match status" value="1"/>
</dbReference>
<dbReference type="OrthoDB" id="2447398at2"/>
<evidence type="ECO:0000259" key="1">
    <source>
        <dbReference type="Pfam" id="PF03551"/>
    </source>
</evidence>
<dbReference type="InterPro" id="IPR036390">
    <property type="entry name" value="WH_DNA-bd_sf"/>
</dbReference>
<name>A0A1S2MD76_9BACI</name>
<proteinExistence type="predicted"/>
<reference evidence="3" key="4">
    <citation type="submission" date="2020-10" db="EMBL/GenBank/DDBJ databases">
        <authorList>
            <person name="Bassil N.M."/>
            <person name="Lloyd J.R."/>
        </authorList>
    </citation>
    <scope>NUCLEOTIDE SEQUENCE</scope>
    <source>
        <strain evidence="3">NB2006</strain>
    </source>
</reference>
<dbReference type="InterPro" id="IPR005149">
    <property type="entry name" value="Tscrpt_reg_PadR_N"/>
</dbReference>
<protein>
    <submittedName>
        <fullName evidence="3">PadR family transcriptional regulator</fullName>
    </submittedName>
</protein>
<sequence>MSKTSISVKKFGITQKEILRLTILQLLKQAPTHAAEIYRSVSESSRNDYLSPTRSRTFVYKTIEELQKEKFINFYTQGRKKVFSLSNEGLVLLIDCTNRHYPTLVKLEKVIEQMKCTVSNKPYQHPQALLTDYEKSYISKIINVKSLIQWYTLHRLIQEGPLYGGGLYRQMNMWFGWINNHGYFYQVLREMDQCGTIQGQWADENTRSQRIYHASEIGKKEYELIEQQLSNHLSEVHQFLRSMIKQFHHTP</sequence>
<dbReference type="PANTHER" id="PTHR43252:SF7">
    <property type="entry name" value="TRANSCRIPTIONAL REGULATOR YQJI"/>
    <property type="match status" value="1"/>
</dbReference>
<evidence type="ECO:0000313" key="4">
    <source>
        <dbReference type="Proteomes" id="UP000180175"/>
    </source>
</evidence>
<evidence type="ECO:0000313" key="3">
    <source>
        <dbReference type="EMBL" id="QOY35235.1"/>
    </source>
</evidence>
<dbReference type="Gene3D" id="1.10.10.10">
    <property type="entry name" value="Winged helix-like DNA-binding domain superfamily/Winged helix DNA-binding domain"/>
    <property type="match status" value="2"/>
</dbReference>
<gene>
    <name evidence="3" type="ORF">AWH56_021465</name>
    <name evidence="2" type="ORF">AWH56_04660</name>
</gene>
<feature type="domain" description="Transcription regulator PadR N-terminal" evidence="1">
    <location>
        <begin position="156"/>
        <end position="223"/>
    </location>
</feature>
<keyword evidence="4" id="KW-1185">Reference proteome</keyword>
<dbReference type="RefSeq" id="WP_071316016.1">
    <property type="nucleotide sequence ID" value="NZ_CP063356.2"/>
</dbReference>
<reference evidence="2 4" key="1">
    <citation type="submission" date="2016-10" db="EMBL/GenBank/DDBJ databases">
        <title>Draft genome sequences of four alkaliphilic bacteria belonging to the Anaerobacillus genus.</title>
        <authorList>
            <person name="Bassil N.M."/>
            <person name="Lloyd J.R."/>
        </authorList>
    </citation>
    <scope>NUCLEOTIDE SEQUENCE [LARGE SCALE GENOMIC DNA]</scope>
    <source>
        <strain evidence="2 4">NB2006</strain>
    </source>
</reference>
<reference evidence="3 4" key="3">
    <citation type="journal article" date="2019" name="Int. J. Syst. Evol. Microbiol.">
        <title>Anaerobacillus isosaccharinicus sp. nov., an alkaliphilic bacterium which degrades isosaccharinic acid.</title>
        <authorList>
            <person name="Bassil N.M."/>
            <person name="Lloyd J.R."/>
        </authorList>
    </citation>
    <scope>NUCLEOTIDE SEQUENCE [LARGE SCALE GENOMIC DNA]</scope>
    <source>
        <strain evidence="3 4">NB2006</strain>
    </source>
</reference>
<evidence type="ECO:0000313" key="2">
    <source>
        <dbReference type="EMBL" id="OIJ22762.1"/>
    </source>
</evidence>
<dbReference type="Proteomes" id="UP000180175">
    <property type="component" value="Chromosome"/>
</dbReference>
<dbReference type="InterPro" id="IPR036388">
    <property type="entry name" value="WH-like_DNA-bd_sf"/>
</dbReference>
<reference evidence="3 4" key="2">
    <citation type="journal article" date="2017" name="Genome Announc.">
        <title>Draft Genome Sequences of Four Alkaliphilic Bacteria Belonging to the Anaerobacillus Genus.</title>
        <authorList>
            <person name="Bassil N.M."/>
            <person name="Lloyd J.R."/>
        </authorList>
    </citation>
    <scope>NUCLEOTIDE SEQUENCE [LARGE SCALE GENOMIC DNA]</scope>
    <source>
        <strain evidence="3 4">NB2006</strain>
    </source>
</reference>
<dbReference type="EMBL" id="CP063356">
    <property type="protein sequence ID" value="QOY35235.1"/>
    <property type="molecule type" value="Genomic_DNA"/>
</dbReference>
<dbReference type="EMBL" id="LQXD01000029">
    <property type="protein sequence ID" value="OIJ22762.1"/>
    <property type="molecule type" value="Genomic_DNA"/>
</dbReference>
<dbReference type="KEGG" id="aia:AWH56_021465"/>
<accession>A0A1S2MD76</accession>